<dbReference type="EMBL" id="LGRX02019831">
    <property type="protein sequence ID" value="KAK3258095.1"/>
    <property type="molecule type" value="Genomic_DNA"/>
</dbReference>
<comment type="caution">
    <text evidence="8">The sequence shown here is derived from an EMBL/GenBank/DDBJ whole genome shotgun (WGS) entry which is preliminary data.</text>
</comment>
<evidence type="ECO:0000259" key="7">
    <source>
        <dbReference type="PROSITE" id="PS50922"/>
    </source>
</evidence>
<keyword evidence="9" id="KW-1185">Reference proteome</keyword>
<reference evidence="8 9" key="1">
    <citation type="journal article" date="2015" name="Genome Biol. Evol.">
        <title>Comparative Genomics of a Bacterivorous Green Alga Reveals Evolutionary Causalities and Consequences of Phago-Mixotrophic Mode of Nutrition.</title>
        <authorList>
            <person name="Burns J.A."/>
            <person name="Paasch A."/>
            <person name="Narechania A."/>
            <person name="Kim E."/>
        </authorList>
    </citation>
    <scope>NUCLEOTIDE SEQUENCE [LARGE SCALE GENOMIC DNA]</scope>
    <source>
        <strain evidence="8 9">PLY_AMNH</strain>
    </source>
</reference>
<evidence type="ECO:0000313" key="9">
    <source>
        <dbReference type="Proteomes" id="UP001190700"/>
    </source>
</evidence>
<feature type="transmembrane region" description="Helical" evidence="6">
    <location>
        <begin position="71"/>
        <end position="96"/>
    </location>
</feature>
<dbReference type="InterPro" id="IPR006634">
    <property type="entry name" value="TLC-dom"/>
</dbReference>
<keyword evidence="2 5" id="KW-0812">Transmembrane</keyword>
<evidence type="ECO:0000256" key="6">
    <source>
        <dbReference type="SAM" id="Phobius"/>
    </source>
</evidence>
<dbReference type="PIRSF" id="PIRSF005225">
    <property type="entry name" value="LAG1_LAC1"/>
    <property type="match status" value="1"/>
</dbReference>
<sequence length="334" mass="38554">TRHGRRDSDESVARSIKILSFQDDRRGDVELGAQEALFLVNYTRRVVTGELADEDRVLRDSGFKDVKKDGVALACFVFGMFITVRTLQATVFSFLAKLAGLKTAKETAKFAEALREFSFYSLSLFLSWVCLGRESWLYNLDEMWKYDRQYTVPAEFKALYFLEASWYLAGVVSLFLDAKRKDFVEMTTHHLCTVLLLLLSFQQSHCRVGAVVWILHNLSDPFLQGAKLFKYLNAEPWSTLSFVVFMLVFMGTRLLYYPCVIYSCHFRGPGYFFNRDHSVPEHTLVGALTLLIPIHMYWFFLIIKVAERAIRGNIKDERSDSDDDDDHSSSKKKQ</sequence>
<evidence type="ECO:0000313" key="8">
    <source>
        <dbReference type="EMBL" id="KAK3258095.1"/>
    </source>
</evidence>
<comment type="subcellular location">
    <subcellularLocation>
        <location evidence="1">Membrane</location>
        <topology evidence="1">Multi-pass membrane protein</topology>
    </subcellularLocation>
</comment>
<dbReference type="GO" id="GO:0050291">
    <property type="term" value="F:sphingosine N-acyltransferase activity"/>
    <property type="evidence" value="ECO:0007669"/>
    <property type="project" value="InterPro"/>
</dbReference>
<evidence type="ECO:0000256" key="4">
    <source>
        <dbReference type="ARBA" id="ARBA00023136"/>
    </source>
</evidence>
<feature type="non-terminal residue" evidence="8">
    <location>
        <position position="1"/>
    </location>
</feature>
<dbReference type="PROSITE" id="PS50922">
    <property type="entry name" value="TLC"/>
    <property type="match status" value="1"/>
</dbReference>
<keyword evidence="3 6" id="KW-1133">Transmembrane helix</keyword>
<proteinExistence type="predicted"/>
<dbReference type="Pfam" id="PF03798">
    <property type="entry name" value="TRAM_LAG1_CLN8"/>
    <property type="match status" value="1"/>
</dbReference>
<accession>A0AAE0KRT4</accession>
<dbReference type="GO" id="GO:0005789">
    <property type="term" value="C:endoplasmic reticulum membrane"/>
    <property type="evidence" value="ECO:0007669"/>
    <property type="project" value="UniProtKB-SubCell"/>
</dbReference>
<evidence type="ECO:0000256" key="2">
    <source>
        <dbReference type="ARBA" id="ARBA00022692"/>
    </source>
</evidence>
<feature type="domain" description="TLC" evidence="7">
    <location>
        <begin position="108"/>
        <end position="311"/>
    </location>
</feature>
<dbReference type="AlphaFoldDB" id="A0AAE0KRT4"/>
<dbReference type="InterPro" id="IPR016439">
    <property type="entry name" value="Lag1/Lac1-like"/>
</dbReference>
<organism evidence="8 9">
    <name type="scientific">Cymbomonas tetramitiformis</name>
    <dbReference type="NCBI Taxonomy" id="36881"/>
    <lineage>
        <taxon>Eukaryota</taxon>
        <taxon>Viridiplantae</taxon>
        <taxon>Chlorophyta</taxon>
        <taxon>Pyramimonadophyceae</taxon>
        <taxon>Pyramimonadales</taxon>
        <taxon>Pyramimonadaceae</taxon>
        <taxon>Cymbomonas</taxon>
    </lineage>
</organism>
<feature type="transmembrane region" description="Helical" evidence="6">
    <location>
        <begin position="283"/>
        <end position="303"/>
    </location>
</feature>
<dbReference type="SMART" id="SM00724">
    <property type="entry name" value="TLC"/>
    <property type="match status" value="1"/>
</dbReference>
<dbReference type="PANTHER" id="PTHR12560">
    <property type="entry name" value="LONGEVITY ASSURANCE FACTOR 1 LAG1"/>
    <property type="match status" value="1"/>
</dbReference>
<evidence type="ECO:0000256" key="1">
    <source>
        <dbReference type="ARBA" id="ARBA00004141"/>
    </source>
</evidence>
<evidence type="ECO:0000256" key="3">
    <source>
        <dbReference type="ARBA" id="ARBA00022989"/>
    </source>
</evidence>
<evidence type="ECO:0000256" key="5">
    <source>
        <dbReference type="PROSITE-ProRule" id="PRU00205"/>
    </source>
</evidence>
<gene>
    <name evidence="8" type="ORF">CYMTET_32845</name>
</gene>
<dbReference type="PANTHER" id="PTHR12560:SF0">
    <property type="entry name" value="LD18904P"/>
    <property type="match status" value="1"/>
</dbReference>
<keyword evidence="4 5" id="KW-0472">Membrane</keyword>
<feature type="transmembrane region" description="Helical" evidence="6">
    <location>
        <begin position="237"/>
        <end position="263"/>
    </location>
</feature>
<dbReference type="Proteomes" id="UP001190700">
    <property type="component" value="Unassembled WGS sequence"/>
</dbReference>
<feature type="transmembrane region" description="Helical" evidence="6">
    <location>
        <begin position="158"/>
        <end position="176"/>
    </location>
</feature>
<name>A0AAE0KRT4_9CHLO</name>
<protein>
    <recommendedName>
        <fullName evidence="7">TLC domain-containing protein</fullName>
    </recommendedName>
</protein>
<dbReference type="GO" id="GO:0046513">
    <property type="term" value="P:ceramide biosynthetic process"/>
    <property type="evidence" value="ECO:0007669"/>
    <property type="project" value="InterPro"/>
</dbReference>